<gene>
    <name evidence="1" type="ORF">RCL2_001139500</name>
</gene>
<sequence>MAEVPKEPNVLFIDESTGKVFYTDHNSLSSSNESNNMEEDTFQPTLLHSFETRVLSILEENFQGITFQNANEQGKQLIRTFGPNMEPVWYKPLVQQINIPNTLISLIVHTALRIFPNTSTVQPPPFLSILDAKPNKSKKAAPKSIEKVYVNQIILDNKKNNIRDIFIYDVPAGWFHAKIIAKLKA</sequence>
<accession>A0A8H3LEH6</accession>
<name>A0A8H3LEH6_9GLOM</name>
<evidence type="ECO:0000313" key="2">
    <source>
        <dbReference type="Proteomes" id="UP000615446"/>
    </source>
</evidence>
<dbReference type="Proteomes" id="UP000615446">
    <property type="component" value="Unassembled WGS sequence"/>
</dbReference>
<organism evidence="1 2">
    <name type="scientific">Rhizophagus clarus</name>
    <dbReference type="NCBI Taxonomy" id="94130"/>
    <lineage>
        <taxon>Eukaryota</taxon>
        <taxon>Fungi</taxon>
        <taxon>Fungi incertae sedis</taxon>
        <taxon>Mucoromycota</taxon>
        <taxon>Glomeromycotina</taxon>
        <taxon>Glomeromycetes</taxon>
        <taxon>Glomerales</taxon>
        <taxon>Glomeraceae</taxon>
        <taxon>Rhizophagus</taxon>
    </lineage>
</organism>
<comment type="caution">
    <text evidence="1">The sequence shown here is derived from an EMBL/GenBank/DDBJ whole genome shotgun (WGS) entry which is preliminary data.</text>
</comment>
<dbReference type="AlphaFoldDB" id="A0A8H3LEH6"/>
<reference evidence="1" key="1">
    <citation type="submission" date="2019-10" db="EMBL/GenBank/DDBJ databases">
        <title>Conservation and host-specific expression of non-tandemly repeated heterogenous ribosome RNA gene in arbuscular mycorrhizal fungi.</title>
        <authorList>
            <person name="Maeda T."/>
            <person name="Kobayashi Y."/>
            <person name="Nakagawa T."/>
            <person name="Ezawa T."/>
            <person name="Yamaguchi K."/>
            <person name="Bino T."/>
            <person name="Nishimoto Y."/>
            <person name="Shigenobu S."/>
            <person name="Kawaguchi M."/>
        </authorList>
    </citation>
    <scope>NUCLEOTIDE SEQUENCE</scope>
    <source>
        <strain evidence="1">HR1</strain>
    </source>
</reference>
<dbReference type="EMBL" id="BLAL01000079">
    <property type="protein sequence ID" value="GES84271.1"/>
    <property type="molecule type" value="Genomic_DNA"/>
</dbReference>
<protein>
    <submittedName>
        <fullName evidence="1">Uncharacterized protein</fullName>
    </submittedName>
</protein>
<proteinExistence type="predicted"/>
<evidence type="ECO:0000313" key="1">
    <source>
        <dbReference type="EMBL" id="GES84271.1"/>
    </source>
</evidence>